<dbReference type="AlphaFoldDB" id="A0AAF0CQE8"/>
<accession>A0AAF0CQE8</accession>
<evidence type="ECO:0000259" key="1">
    <source>
        <dbReference type="PROSITE" id="PS51746"/>
    </source>
</evidence>
<evidence type="ECO:0000313" key="2">
    <source>
        <dbReference type="EMBL" id="WED66144.1"/>
    </source>
</evidence>
<dbReference type="Proteomes" id="UP001218638">
    <property type="component" value="Chromosome"/>
</dbReference>
<gene>
    <name evidence="2" type="ORF">PXH66_04705</name>
</gene>
<name>A0AAF0CQE8_9BACT</name>
<dbReference type="SMART" id="SM00332">
    <property type="entry name" value="PP2Cc"/>
    <property type="match status" value="1"/>
</dbReference>
<protein>
    <submittedName>
        <fullName evidence="2">Protein phosphatase 2C domain-containing protein</fullName>
    </submittedName>
</protein>
<dbReference type="CDD" id="cd00143">
    <property type="entry name" value="PP2Cc"/>
    <property type="match status" value="1"/>
</dbReference>
<evidence type="ECO:0000313" key="3">
    <source>
        <dbReference type="Proteomes" id="UP001218638"/>
    </source>
</evidence>
<dbReference type="EMBL" id="CP119075">
    <property type="protein sequence ID" value="WED66144.1"/>
    <property type="molecule type" value="Genomic_DNA"/>
</dbReference>
<dbReference type="SUPFAM" id="SSF81606">
    <property type="entry name" value="PP2C-like"/>
    <property type="match status" value="1"/>
</dbReference>
<sequence length="276" mass="28838">MPTPALSQLVLEYAGATDVGLRRANNEDAWWAGPLSSFASDLISKGSGRLELDAGAWLGVSDGLGGANAGEVASRIAVQETQGLIADSRAEGHPIKIAHDALLKSNKAILRASCSNPQWGGMGATLSFLWIEGVRVVVGQVGDSRIYRLRDDWLEELSVDHSPVGRLRQGGQLSETDARAHPGRHVIDQCLGGGDAGLAPDCDLTTIRAGDALLICSDGLNDGVQDAEIAGFLGAVSRGEMTLESAADGLVQRANHLSGRDNVTVIVARCVALDAK</sequence>
<dbReference type="SMART" id="SM00331">
    <property type="entry name" value="PP2C_SIG"/>
    <property type="match status" value="1"/>
</dbReference>
<reference evidence="2" key="1">
    <citation type="submission" date="2023-03" db="EMBL/GenBank/DDBJ databases">
        <title>Lomoglobus Profundus gen. nov., sp. nov., a novel member of the phylum Verrucomicrobia, isolated from deep-marine sediment of South China Sea.</title>
        <authorList>
            <person name="Ahmad T."/>
            <person name="Ishaq S.E."/>
            <person name="Wang F."/>
        </authorList>
    </citation>
    <scope>NUCLEOTIDE SEQUENCE</scope>
    <source>
        <strain evidence="2">LMO-M01</strain>
    </source>
</reference>
<dbReference type="RefSeq" id="WP_330928399.1">
    <property type="nucleotide sequence ID" value="NZ_CP119075.1"/>
</dbReference>
<dbReference type="InterPro" id="IPR001932">
    <property type="entry name" value="PPM-type_phosphatase-like_dom"/>
</dbReference>
<dbReference type="PROSITE" id="PS51746">
    <property type="entry name" value="PPM_2"/>
    <property type="match status" value="1"/>
</dbReference>
<dbReference type="KEGG" id="slom:PXH66_04705"/>
<dbReference type="InterPro" id="IPR036457">
    <property type="entry name" value="PPM-type-like_dom_sf"/>
</dbReference>
<organism evidence="2 3">
    <name type="scientific">Synoicihabitans lomoniglobus</name>
    <dbReference type="NCBI Taxonomy" id="2909285"/>
    <lineage>
        <taxon>Bacteria</taxon>
        <taxon>Pseudomonadati</taxon>
        <taxon>Verrucomicrobiota</taxon>
        <taxon>Opitutia</taxon>
        <taxon>Opitutales</taxon>
        <taxon>Opitutaceae</taxon>
        <taxon>Synoicihabitans</taxon>
    </lineage>
</organism>
<proteinExistence type="predicted"/>
<dbReference type="Pfam" id="PF13672">
    <property type="entry name" value="PP2C_2"/>
    <property type="match status" value="1"/>
</dbReference>
<dbReference type="Gene3D" id="3.60.40.10">
    <property type="entry name" value="PPM-type phosphatase domain"/>
    <property type="match status" value="1"/>
</dbReference>
<keyword evidence="3" id="KW-1185">Reference proteome</keyword>
<feature type="domain" description="PPM-type phosphatase" evidence="1">
    <location>
        <begin position="35"/>
        <end position="270"/>
    </location>
</feature>